<name>A0A0D7BAA9_9AGAR</name>
<dbReference type="STRING" id="1314674.A0A0D7BAA9"/>
<organism evidence="1 2">
    <name type="scientific">Cylindrobasidium torrendii FP15055 ss-10</name>
    <dbReference type="NCBI Taxonomy" id="1314674"/>
    <lineage>
        <taxon>Eukaryota</taxon>
        <taxon>Fungi</taxon>
        <taxon>Dikarya</taxon>
        <taxon>Basidiomycota</taxon>
        <taxon>Agaricomycotina</taxon>
        <taxon>Agaricomycetes</taxon>
        <taxon>Agaricomycetidae</taxon>
        <taxon>Agaricales</taxon>
        <taxon>Marasmiineae</taxon>
        <taxon>Physalacriaceae</taxon>
        <taxon>Cylindrobasidium</taxon>
    </lineage>
</organism>
<dbReference type="EMBL" id="KN880554">
    <property type="protein sequence ID" value="KIY66451.1"/>
    <property type="molecule type" value="Genomic_DNA"/>
</dbReference>
<protein>
    <submittedName>
        <fullName evidence="1">Uncharacterized protein</fullName>
    </submittedName>
</protein>
<evidence type="ECO:0000313" key="2">
    <source>
        <dbReference type="Proteomes" id="UP000054007"/>
    </source>
</evidence>
<dbReference type="Proteomes" id="UP000054007">
    <property type="component" value="Unassembled WGS sequence"/>
</dbReference>
<gene>
    <name evidence="1" type="ORF">CYLTODRAFT_423419</name>
</gene>
<dbReference type="OrthoDB" id="3125141at2759"/>
<keyword evidence="2" id="KW-1185">Reference proteome</keyword>
<evidence type="ECO:0000313" key="1">
    <source>
        <dbReference type="EMBL" id="KIY66451.1"/>
    </source>
</evidence>
<proteinExistence type="predicted"/>
<accession>A0A0D7BAA9</accession>
<sequence>MSMTWQYLNREGAQRLPWASRARNLAVMMDSYERDMPFPSTWLATKEELSRNSSSKLTAVSSVIDLVMKTVASKVALPALSDTMDEEPPFPLPILTINDLPDNHPHSLRRCANLVFTSGYLCSEMCASETLIPILRGLLYVPGCCTSEDPDTSCKYRTTETIFTSRMIVDGLPEQMWPLVTVALPRSWSDINFAQDVQEATEVLAHAFQPTLEFLLSLHRVIPESDPTCLPDWVLLCGFFYTYQGIHVYSHRPVWDSGAGKWKFQSTGGAEATRELLHSWDHNQMGCLIWALLMVQRCIYEVKQGISEWLSDYGEVFRAHGLISS</sequence>
<dbReference type="AlphaFoldDB" id="A0A0D7BAA9"/>
<reference evidence="1 2" key="1">
    <citation type="journal article" date="2015" name="Fungal Genet. Biol.">
        <title>Evolution of novel wood decay mechanisms in Agaricales revealed by the genome sequences of Fistulina hepatica and Cylindrobasidium torrendii.</title>
        <authorList>
            <person name="Floudas D."/>
            <person name="Held B.W."/>
            <person name="Riley R."/>
            <person name="Nagy L.G."/>
            <person name="Koehler G."/>
            <person name="Ransdell A.S."/>
            <person name="Younus H."/>
            <person name="Chow J."/>
            <person name="Chiniquy J."/>
            <person name="Lipzen A."/>
            <person name="Tritt A."/>
            <person name="Sun H."/>
            <person name="Haridas S."/>
            <person name="LaButti K."/>
            <person name="Ohm R.A."/>
            <person name="Kues U."/>
            <person name="Blanchette R.A."/>
            <person name="Grigoriev I.V."/>
            <person name="Minto R.E."/>
            <person name="Hibbett D.S."/>
        </authorList>
    </citation>
    <scope>NUCLEOTIDE SEQUENCE [LARGE SCALE GENOMIC DNA]</scope>
    <source>
        <strain evidence="1 2">FP15055 ss-10</strain>
    </source>
</reference>